<reference evidence="1 2" key="2">
    <citation type="journal article" date="2017" name="Nature">
        <title>The Apostasia genome and the evolution of orchids.</title>
        <authorList>
            <person name="Zhang G.Q."/>
            <person name="Liu K.W."/>
            <person name="Li Z."/>
            <person name="Lohaus R."/>
            <person name="Hsiao Y.Y."/>
            <person name="Niu S.C."/>
            <person name="Wang J.Y."/>
            <person name="Lin Y.C."/>
            <person name="Xu Q."/>
            <person name="Chen L.J."/>
            <person name="Yoshida K."/>
            <person name="Fujiwara S."/>
            <person name="Wang Z.W."/>
            <person name="Zhang Y.Q."/>
            <person name="Mitsuda N."/>
            <person name="Wang M."/>
            <person name="Liu G.H."/>
            <person name="Pecoraro L."/>
            <person name="Huang H.X."/>
            <person name="Xiao X.J."/>
            <person name="Lin M."/>
            <person name="Wu X.Y."/>
            <person name="Wu W.L."/>
            <person name="Chen Y.Y."/>
            <person name="Chang S.B."/>
            <person name="Sakamoto S."/>
            <person name="Ohme-Takagi M."/>
            <person name="Yagi M."/>
            <person name="Zeng S.J."/>
            <person name="Shen C.Y."/>
            <person name="Yeh C.M."/>
            <person name="Luo Y.B."/>
            <person name="Tsai W.C."/>
            <person name="Van de Peer Y."/>
            <person name="Liu Z.J."/>
        </authorList>
    </citation>
    <scope>NUCLEOTIDE SEQUENCE [LARGE SCALE GENOMIC DNA]</scope>
    <source>
        <tissue evidence="1">The whole plant</tissue>
    </source>
</reference>
<sequence>MRLSLRIFRGGMTEPISLKNGQILTCWMDNLLNGPSSKVGTVLMPQDISSISLRYHQNLHYHDLRNEQLHIMLIQKIETFFESSLIH</sequence>
<evidence type="ECO:0000313" key="1">
    <source>
        <dbReference type="EMBL" id="PKU82568.1"/>
    </source>
</evidence>
<name>A0A2I0X3S2_9ASPA</name>
<accession>A0A2I0X3S2</accession>
<dbReference type="AlphaFoldDB" id="A0A2I0X3S2"/>
<reference evidence="1 2" key="1">
    <citation type="journal article" date="2016" name="Sci. Rep.">
        <title>The Dendrobium catenatum Lindl. genome sequence provides insights into polysaccharide synthase, floral development and adaptive evolution.</title>
        <authorList>
            <person name="Zhang G.Q."/>
            <person name="Xu Q."/>
            <person name="Bian C."/>
            <person name="Tsai W.C."/>
            <person name="Yeh C.M."/>
            <person name="Liu K.W."/>
            <person name="Yoshida K."/>
            <person name="Zhang L.S."/>
            <person name="Chang S.B."/>
            <person name="Chen F."/>
            <person name="Shi Y."/>
            <person name="Su Y.Y."/>
            <person name="Zhang Y.Q."/>
            <person name="Chen L.J."/>
            <person name="Yin Y."/>
            <person name="Lin M."/>
            <person name="Huang H."/>
            <person name="Deng H."/>
            <person name="Wang Z.W."/>
            <person name="Zhu S.L."/>
            <person name="Zhao X."/>
            <person name="Deng C."/>
            <person name="Niu S.C."/>
            <person name="Huang J."/>
            <person name="Wang M."/>
            <person name="Liu G.H."/>
            <person name="Yang H.J."/>
            <person name="Xiao X.J."/>
            <person name="Hsiao Y.Y."/>
            <person name="Wu W.L."/>
            <person name="Chen Y.Y."/>
            <person name="Mitsuda N."/>
            <person name="Ohme-Takagi M."/>
            <person name="Luo Y.B."/>
            <person name="Van de Peer Y."/>
            <person name="Liu Z.J."/>
        </authorList>
    </citation>
    <scope>NUCLEOTIDE SEQUENCE [LARGE SCALE GENOMIC DNA]</scope>
    <source>
        <tissue evidence="1">The whole plant</tissue>
    </source>
</reference>
<evidence type="ECO:0000313" key="2">
    <source>
        <dbReference type="Proteomes" id="UP000233837"/>
    </source>
</evidence>
<dbReference type="Proteomes" id="UP000233837">
    <property type="component" value="Unassembled WGS sequence"/>
</dbReference>
<gene>
    <name evidence="1" type="ORF">MA16_Dca019597</name>
</gene>
<dbReference type="EMBL" id="KZ502183">
    <property type="protein sequence ID" value="PKU82568.1"/>
    <property type="molecule type" value="Genomic_DNA"/>
</dbReference>
<protein>
    <submittedName>
        <fullName evidence="1">Uncharacterized protein</fullName>
    </submittedName>
</protein>
<organism evidence="1 2">
    <name type="scientific">Dendrobium catenatum</name>
    <dbReference type="NCBI Taxonomy" id="906689"/>
    <lineage>
        <taxon>Eukaryota</taxon>
        <taxon>Viridiplantae</taxon>
        <taxon>Streptophyta</taxon>
        <taxon>Embryophyta</taxon>
        <taxon>Tracheophyta</taxon>
        <taxon>Spermatophyta</taxon>
        <taxon>Magnoliopsida</taxon>
        <taxon>Liliopsida</taxon>
        <taxon>Asparagales</taxon>
        <taxon>Orchidaceae</taxon>
        <taxon>Epidendroideae</taxon>
        <taxon>Malaxideae</taxon>
        <taxon>Dendrobiinae</taxon>
        <taxon>Dendrobium</taxon>
    </lineage>
</organism>
<proteinExistence type="predicted"/>
<keyword evidence="2" id="KW-1185">Reference proteome</keyword>